<dbReference type="EMBL" id="JACIBV010000003">
    <property type="protein sequence ID" value="MBB3733739.1"/>
    <property type="molecule type" value="Genomic_DNA"/>
</dbReference>
<keyword evidence="1" id="KW-1133">Transmembrane helix</keyword>
<evidence type="ECO:0000256" key="1">
    <source>
        <dbReference type="SAM" id="Phobius"/>
    </source>
</evidence>
<proteinExistence type="predicted"/>
<dbReference type="AlphaFoldDB" id="A0A7W5VCV4"/>
<sequence length="214" mass="24293">MDANAWAAIAAAVVATIALYFAAVSARAAKRAAAHAEVVAKVEEDRREEERDRRHEELAPLPLGRVATKETRNGLYASLHVPRVYLVRIGLSTSANPASDDDYTWQKQRFLFDHEPNDICIYRKWPLPARQPRLATIKIKYWSPDVLYLVGDDDMPPEWDELASQVSVSSWWKCPTDPLDAYFVESNQLSGHGHWEMRSRILHPDEPTEGSVQD</sequence>
<comment type="caution">
    <text evidence="2">The sequence shown here is derived from an EMBL/GenBank/DDBJ whole genome shotgun (WGS) entry which is preliminary data.</text>
</comment>
<dbReference type="RefSeq" id="WP_183662417.1">
    <property type="nucleotide sequence ID" value="NZ_BAAAXX010000176.1"/>
</dbReference>
<gene>
    <name evidence="2" type="ORF">FHR33_009692</name>
</gene>
<dbReference type="GeneID" id="95395673"/>
<dbReference type="Proteomes" id="UP000579945">
    <property type="component" value="Unassembled WGS sequence"/>
</dbReference>
<evidence type="ECO:0000313" key="2">
    <source>
        <dbReference type="EMBL" id="MBB3733739.1"/>
    </source>
</evidence>
<reference evidence="2 3" key="1">
    <citation type="submission" date="2020-08" db="EMBL/GenBank/DDBJ databases">
        <title>Sequencing the genomes of 1000 actinobacteria strains.</title>
        <authorList>
            <person name="Klenk H.-P."/>
        </authorList>
    </citation>
    <scope>NUCLEOTIDE SEQUENCE [LARGE SCALE GENOMIC DNA]</scope>
    <source>
        <strain evidence="2 3">DSM 44320</strain>
    </source>
</reference>
<name>A0A7W5VCV4_9ACTN</name>
<organism evidence="2 3">
    <name type="scientific">Nonomuraea dietziae</name>
    <dbReference type="NCBI Taxonomy" id="65515"/>
    <lineage>
        <taxon>Bacteria</taxon>
        <taxon>Bacillati</taxon>
        <taxon>Actinomycetota</taxon>
        <taxon>Actinomycetes</taxon>
        <taxon>Streptosporangiales</taxon>
        <taxon>Streptosporangiaceae</taxon>
        <taxon>Nonomuraea</taxon>
    </lineage>
</organism>
<feature type="transmembrane region" description="Helical" evidence="1">
    <location>
        <begin position="6"/>
        <end position="24"/>
    </location>
</feature>
<accession>A0A7W5VCV4</accession>
<keyword evidence="1" id="KW-0812">Transmembrane</keyword>
<keyword evidence="3" id="KW-1185">Reference proteome</keyword>
<keyword evidence="1" id="KW-0472">Membrane</keyword>
<protein>
    <submittedName>
        <fullName evidence="2">Uncharacterized protein</fullName>
    </submittedName>
</protein>
<evidence type="ECO:0000313" key="3">
    <source>
        <dbReference type="Proteomes" id="UP000579945"/>
    </source>
</evidence>